<evidence type="ECO:0000313" key="21">
    <source>
        <dbReference type="Proteomes" id="UP000224634"/>
    </source>
</evidence>
<dbReference type="OrthoDB" id="3230169at2759"/>
<evidence type="ECO:0000256" key="19">
    <source>
        <dbReference type="SAM" id="MobiDB-lite"/>
    </source>
</evidence>
<dbReference type="EMBL" id="PDNA01000100">
    <property type="protein sequence ID" value="PGH13805.1"/>
    <property type="molecule type" value="Genomic_DNA"/>
</dbReference>
<evidence type="ECO:0000256" key="16">
    <source>
        <dbReference type="ARBA" id="ARBA00023328"/>
    </source>
</evidence>
<keyword evidence="10" id="KW-0498">Mitosis</keyword>
<evidence type="ECO:0000256" key="12">
    <source>
        <dbReference type="ARBA" id="ARBA00022838"/>
    </source>
</evidence>
<dbReference type="PANTHER" id="PTHR28036">
    <property type="entry name" value="DASH COMPLEX SUBUNIT DAD2"/>
    <property type="match status" value="1"/>
</dbReference>
<evidence type="ECO:0000256" key="11">
    <source>
        <dbReference type="ARBA" id="ARBA00022829"/>
    </source>
</evidence>
<evidence type="ECO:0000256" key="15">
    <source>
        <dbReference type="ARBA" id="ARBA00023306"/>
    </source>
</evidence>
<dbReference type="STRING" id="1447883.A0A2B7XXY3"/>
<evidence type="ECO:0000313" key="20">
    <source>
        <dbReference type="EMBL" id="PGH13805.1"/>
    </source>
</evidence>
<feature type="region of interest" description="Disordered" evidence="19">
    <location>
        <begin position="102"/>
        <end position="146"/>
    </location>
</feature>
<organism evidence="20 21">
    <name type="scientific">Polytolypa hystricis (strain UAMH7299)</name>
    <dbReference type="NCBI Taxonomy" id="1447883"/>
    <lineage>
        <taxon>Eukaryota</taxon>
        <taxon>Fungi</taxon>
        <taxon>Dikarya</taxon>
        <taxon>Ascomycota</taxon>
        <taxon>Pezizomycotina</taxon>
        <taxon>Eurotiomycetes</taxon>
        <taxon>Eurotiomycetidae</taxon>
        <taxon>Onygenales</taxon>
        <taxon>Onygenales incertae sedis</taxon>
        <taxon>Polytolypa</taxon>
    </lineage>
</organism>
<dbReference type="GO" id="GO:0008608">
    <property type="term" value="P:attachment of spindle microtubules to kinetochore"/>
    <property type="evidence" value="ECO:0007669"/>
    <property type="project" value="TreeGrafter"/>
</dbReference>
<dbReference type="GO" id="GO:0005874">
    <property type="term" value="C:microtubule"/>
    <property type="evidence" value="ECO:0007669"/>
    <property type="project" value="UniProtKB-KW"/>
</dbReference>
<evidence type="ECO:0000256" key="4">
    <source>
        <dbReference type="ARBA" id="ARBA00005501"/>
    </source>
</evidence>
<dbReference type="GO" id="GO:1990023">
    <property type="term" value="C:mitotic spindle midzone"/>
    <property type="evidence" value="ECO:0007669"/>
    <property type="project" value="TreeGrafter"/>
</dbReference>
<evidence type="ECO:0000256" key="8">
    <source>
        <dbReference type="ARBA" id="ARBA00022618"/>
    </source>
</evidence>
<evidence type="ECO:0000256" key="14">
    <source>
        <dbReference type="ARBA" id="ARBA00023242"/>
    </source>
</evidence>
<evidence type="ECO:0000256" key="18">
    <source>
        <dbReference type="SAM" id="Coils"/>
    </source>
</evidence>
<dbReference type="Proteomes" id="UP000224634">
    <property type="component" value="Unassembled WGS sequence"/>
</dbReference>
<evidence type="ECO:0000256" key="9">
    <source>
        <dbReference type="ARBA" id="ARBA00022701"/>
    </source>
</evidence>
<keyword evidence="18" id="KW-0175">Coiled coil</keyword>
<dbReference type="GO" id="GO:0051301">
    <property type="term" value="P:cell division"/>
    <property type="evidence" value="ECO:0007669"/>
    <property type="project" value="UniProtKB-KW"/>
</dbReference>
<keyword evidence="8" id="KW-0132">Cell division</keyword>
<keyword evidence="6" id="KW-0158">Chromosome</keyword>
<keyword evidence="11" id="KW-0159">Chromosome partition</keyword>
<feature type="coiled-coil region" evidence="18">
    <location>
        <begin position="50"/>
        <end position="77"/>
    </location>
</feature>
<evidence type="ECO:0000256" key="13">
    <source>
        <dbReference type="ARBA" id="ARBA00023212"/>
    </source>
</evidence>
<evidence type="ECO:0000256" key="17">
    <source>
        <dbReference type="ARBA" id="ARBA00030568"/>
    </source>
</evidence>
<comment type="similarity">
    <text evidence="4">Belongs to the DASH complex DAD2 family.</text>
</comment>
<evidence type="ECO:0000256" key="7">
    <source>
        <dbReference type="ARBA" id="ARBA00022490"/>
    </source>
</evidence>
<keyword evidence="7" id="KW-0963">Cytoplasm</keyword>
<reference evidence="20 21" key="1">
    <citation type="submission" date="2017-10" db="EMBL/GenBank/DDBJ databases">
        <title>Comparative genomics in systemic dimorphic fungi from Ajellomycetaceae.</title>
        <authorList>
            <person name="Munoz J.F."/>
            <person name="Mcewen J.G."/>
            <person name="Clay O.K."/>
            <person name="Cuomo C.A."/>
        </authorList>
    </citation>
    <scope>NUCLEOTIDE SEQUENCE [LARGE SCALE GENOMIC DNA]</scope>
    <source>
        <strain evidence="20 21">UAMH7299</strain>
    </source>
</reference>
<protein>
    <recommendedName>
        <fullName evidence="5">DASH complex subunit DAD2</fullName>
    </recommendedName>
    <alternativeName>
        <fullName evidence="17">Outer kinetochore protein DAD2</fullName>
    </alternativeName>
</protein>
<keyword evidence="21" id="KW-1185">Reference proteome</keyword>
<dbReference type="GO" id="GO:0044732">
    <property type="term" value="C:mitotic spindle pole body"/>
    <property type="evidence" value="ECO:0007669"/>
    <property type="project" value="TreeGrafter"/>
</dbReference>
<dbReference type="AlphaFoldDB" id="A0A2B7XXY3"/>
<keyword evidence="12" id="KW-0995">Kinetochore</keyword>
<sequence length="146" mass="15368">MAQPPRHTTILPSSGAAASLRQSNVYGNTSQQSSALAARIAAKRLELENLKQLRDISDSLAAQMQTLEAKLETLKDGTEAVACVMANWGSVLSAIRMASMQAAQSTGNGAGHQARTQDSEPPLPATLVRIPAELSDSRRQNEAGTG</sequence>
<evidence type="ECO:0000256" key="6">
    <source>
        <dbReference type="ARBA" id="ARBA00022454"/>
    </source>
</evidence>
<evidence type="ECO:0000256" key="5">
    <source>
        <dbReference type="ARBA" id="ARBA00020260"/>
    </source>
</evidence>
<proteinExistence type="inferred from homology"/>
<keyword evidence="9" id="KW-0493">Microtubule</keyword>
<dbReference type="GO" id="GO:0000278">
    <property type="term" value="P:mitotic cell cycle"/>
    <property type="evidence" value="ECO:0007669"/>
    <property type="project" value="InterPro"/>
</dbReference>
<dbReference type="GO" id="GO:0042729">
    <property type="term" value="C:DASH complex"/>
    <property type="evidence" value="ECO:0007669"/>
    <property type="project" value="InterPro"/>
</dbReference>
<evidence type="ECO:0000256" key="1">
    <source>
        <dbReference type="ARBA" id="ARBA00004123"/>
    </source>
</evidence>
<evidence type="ECO:0000256" key="3">
    <source>
        <dbReference type="ARBA" id="ARBA00004629"/>
    </source>
</evidence>
<feature type="compositionally biased region" description="Basic and acidic residues" evidence="19">
    <location>
        <begin position="135"/>
        <end position="146"/>
    </location>
</feature>
<dbReference type="Pfam" id="PF08654">
    <property type="entry name" value="DASH_Dad2"/>
    <property type="match status" value="1"/>
</dbReference>
<keyword evidence="16" id="KW-0137">Centromere</keyword>
<comment type="subcellular location">
    <subcellularLocation>
        <location evidence="3">Chromosome</location>
        <location evidence="3">Centromere</location>
        <location evidence="3">Kinetochore</location>
    </subcellularLocation>
    <subcellularLocation>
        <location evidence="2">Cytoplasm</location>
        <location evidence="2">Cytoskeleton</location>
        <location evidence="2">Spindle</location>
    </subcellularLocation>
    <subcellularLocation>
        <location evidence="1">Nucleus</location>
    </subcellularLocation>
</comment>
<dbReference type="InterPro" id="IPR013963">
    <property type="entry name" value="DASH_Dad2"/>
</dbReference>
<keyword evidence="15" id="KW-0131">Cell cycle</keyword>
<dbReference type="PANTHER" id="PTHR28036:SF1">
    <property type="entry name" value="DASH COMPLEX SUBUNIT DAD2"/>
    <property type="match status" value="1"/>
</dbReference>
<comment type="caution">
    <text evidence="20">The sequence shown here is derived from an EMBL/GenBank/DDBJ whole genome shotgun (WGS) entry which is preliminary data.</text>
</comment>
<evidence type="ECO:0000256" key="10">
    <source>
        <dbReference type="ARBA" id="ARBA00022776"/>
    </source>
</evidence>
<keyword evidence="14" id="KW-0539">Nucleus</keyword>
<name>A0A2B7XXY3_POLH7</name>
<keyword evidence="13" id="KW-0206">Cytoskeleton</keyword>
<gene>
    <name evidence="20" type="ORF">AJ80_06193</name>
</gene>
<evidence type="ECO:0000256" key="2">
    <source>
        <dbReference type="ARBA" id="ARBA00004186"/>
    </source>
</evidence>
<accession>A0A2B7XXY3</accession>